<evidence type="ECO:0000256" key="1">
    <source>
        <dbReference type="ARBA" id="ARBA00022737"/>
    </source>
</evidence>
<feature type="region of interest" description="Disordered" evidence="4">
    <location>
        <begin position="91"/>
        <end position="125"/>
    </location>
</feature>
<dbReference type="Gene3D" id="1.25.40.20">
    <property type="entry name" value="Ankyrin repeat-containing domain"/>
    <property type="match status" value="1"/>
</dbReference>
<gene>
    <name evidence="5" type="ORF">BDV23DRAFT_175888</name>
</gene>
<dbReference type="PROSITE" id="PS50297">
    <property type="entry name" value="ANK_REP_REGION"/>
    <property type="match status" value="2"/>
</dbReference>
<proteinExistence type="predicted"/>
<reference evidence="5" key="1">
    <citation type="submission" date="2019-04" db="EMBL/GenBank/DDBJ databases">
        <title>Friends and foes A comparative genomics studyof 23 Aspergillus species from section Flavi.</title>
        <authorList>
            <consortium name="DOE Joint Genome Institute"/>
            <person name="Kjaerbolling I."/>
            <person name="Vesth T."/>
            <person name="Frisvad J.C."/>
            <person name="Nybo J.L."/>
            <person name="Theobald S."/>
            <person name="Kildgaard S."/>
            <person name="Isbrandt T."/>
            <person name="Kuo A."/>
            <person name="Sato A."/>
            <person name="Lyhne E.K."/>
            <person name="Kogle M.E."/>
            <person name="Wiebenga A."/>
            <person name="Kun R.S."/>
            <person name="Lubbers R.J."/>
            <person name="Makela M.R."/>
            <person name="Barry K."/>
            <person name="Chovatia M."/>
            <person name="Clum A."/>
            <person name="Daum C."/>
            <person name="Haridas S."/>
            <person name="He G."/>
            <person name="LaButti K."/>
            <person name="Lipzen A."/>
            <person name="Mondo S."/>
            <person name="Riley R."/>
            <person name="Salamov A."/>
            <person name="Simmons B.A."/>
            <person name="Magnuson J.K."/>
            <person name="Henrissat B."/>
            <person name="Mortensen U.H."/>
            <person name="Larsen T.O."/>
            <person name="Devries R.P."/>
            <person name="Grigoriev I.V."/>
            <person name="Machida M."/>
            <person name="Baker S.E."/>
            <person name="Andersen M.R."/>
        </authorList>
    </citation>
    <scope>NUCLEOTIDE SEQUENCE [LARGE SCALE GENOMIC DNA]</scope>
    <source>
        <strain evidence="5">IBT 14317</strain>
    </source>
</reference>
<sequence>MDSPHEELLALERRREQNRIAQRRHRDNVRKRLRELGLDAGRPSFPSRKSQDRPRNFAQNTKSTGSLAFEIPISENDSLLYEASFNSLVQSDSQMPPIDGSVSPYDSSSSSSSSSAGPLPRSPTQSPWTYLDPVLSTAFQPSYDSFTPIGHFDQSYPTGNDHDIPILPESGSTQQSIMPGLLNSPPYKAHALDSSMASGPTIPRAPSPKHLSRFGAAPCAPAPAHPRWTTPLHVAVSRGNLSMMHLLLEHGADPNAVNSEGATALHVGVISGHPTMVAELLQRGADPTLADSAGWLALHYAVDASDEQCLRVLLEAEQLVDYPIPSFEGR</sequence>
<dbReference type="OrthoDB" id="366390at2759"/>
<evidence type="ECO:0000313" key="5">
    <source>
        <dbReference type="EMBL" id="KAE8385899.1"/>
    </source>
</evidence>
<evidence type="ECO:0000256" key="4">
    <source>
        <dbReference type="SAM" id="MobiDB-lite"/>
    </source>
</evidence>
<evidence type="ECO:0000256" key="3">
    <source>
        <dbReference type="PROSITE-ProRule" id="PRU00023"/>
    </source>
</evidence>
<dbReference type="InterPro" id="IPR002110">
    <property type="entry name" value="Ankyrin_rpt"/>
</dbReference>
<dbReference type="Pfam" id="PF12796">
    <property type="entry name" value="Ank_2"/>
    <property type="match status" value="1"/>
</dbReference>
<dbReference type="AlphaFoldDB" id="A0A5N7BVU9"/>
<dbReference type="PROSITE" id="PS50088">
    <property type="entry name" value="ANK_REPEAT"/>
    <property type="match status" value="2"/>
</dbReference>
<dbReference type="PANTHER" id="PTHR24198:SF165">
    <property type="entry name" value="ANKYRIN REPEAT-CONTAINING PROTEIN-RELATED"/>
    <property type="match status" value="1"/>
</dbReference>
<feature type="region of interest" description="Disordered" evidence="4">
    <location>
        <begin position="33"/>
        <end position="63"/>
    </location>
</feature>
<dbReference type="SMART" id="SM00248">
    <property type="entry name" value="ANK"/>
    <property type="match status" value="3"/>
</dbReference>
<keyword evidence="1" id="KW-0677">Repeat</keyword>
<name>A0A5N7BVU9_PETAA</name>
<feature type="repeat" description="ANK" evidence="3">
    <location>
        <begin position="260"/>
        <end position="292"/>
    </location>
</feature>
<dbReference type="EMBL" id="ML735323">
    <property type="protein sequence ID" value="KAE8385899.1"/>
    <property type="molecule type" value="Genomic_DNA"/>
</dbReference>
<dbReference type="PANTHER" id="PTHR24198">
    <property type="entry name" value="ANKYRIN REPEAT AND PROTEIN KINASE DOMAIN-CONTAINING PROTEIN"/>
    <property type="match status" value="1"/>
</dbReference>
<organism evidence="5">
    <name type="scientific">Petromyces alliaceus</name>
    <name type="common">Aspergillus alliaceus</name>
    <dbReference type="NCBI Taxonomy" id="209559"/>
    <lineage>
        <taxon>Eukaryota</taxon>
        <taxon>Fungi</taxon>
        <taxon>Dikarya</taxon>
        <taxon>Ascomycota</taxon>
        <taxon>Pezizomycotina</taxon>
        <taxon>Eurotiomycetes</taxon>
        <taxon>Eurotiomycetidae</taxon>
        <taxon>Eurotiales</taxon>
        <taxon>Aspergillaceae</taxon>
        <taxon>Aspergillus</taxon>
        <taxon>Aspergillus subgen. Circumdati</taxon>
    </lineage>
</organism>
<dbReference type="SUPFAM" id="SSF48403">
    <property type="entry name" value="Ankyrin repeat"/>
    <property type="match status" value="1"/>
</dbReference>
<protein>
    <submittedName>
        <fullName evidence="5">Uncharacterized protein</fullName>
    </submittedName>
</protein>
<dbReference type="CDD" id="cd14688">
    <property type="entry name" value="bZIP_YAP"/>
    <property type="match status" value="1"/>
</dbReference>
<feature type="repeat" description="ANK" evidence="3">
    <location>
        <begin position="227"/>
        <end position="259"/>
    </location>
</feature>
<dbReference type="InterPro" id="IPR036770">
    <property type="entry name" value="Ankyrin_rpt-contain_sf"/>
</dbReference>
<feature type="compositionally biased region" description="Low complexity" evidence="4">
    <location>
        <begin position="101"/>
        <end position="123"/>
    </location>
</feature>
<evidence type="ECO:0000256" key="2">
    <source>
        <dbReference type="ARBA" id="ARBA00023043"/>
    </source>
</evidence>
<accession>A0A5N7BVU9</accession>
<dbReference type="Proteomes" id="UP000326877">
    <property type="component" value="Unassembled WGS sequence"/>
</dbReference>
<keyword evidence="2 3" id="KW-0040">ANK repeat</keyword>